<dbReference type="Pfam" id="PF22765">
    <property type="entry name" value="DUF7010"/>
    <property type="match status" value="1"/>
</dbReference>
<name>A0A1H8RQ22_9FLAO</name>
<feature type="transmembrane region" description="Helical" evidence="1">
    <location>
        <begin position="101"/>
        <end position="123"/>
    </location>
</feature>
<proteinExistence type="predicted"/>
<feature type="transmembrane region" description="Helical" evidence="1">
    <location>
        <begin position="176"/>
        <end position="202"/>
    </location>
</feature>
<dbReference type="EMBL" id="FODN01000013">
    <property type="protein sequence ID" value="SEO68679.1"/>
    <property type="molecule type" value="Genomic_DNA"/>
</dbReference>
<feature type="transmembrane region" description="Helical" evidence="1">
    <location>
        <begin position="208"/>
        <end position="230"/>
    </location>
</feature>
<dbReference type="Proteomes" id="UP000198657">
    <property type="component" value="Unassembled WGS sequence"/>
</dbReference>
<keyword evidence="1" id="KW-0812">Transmembrane</keyword>
<protein>
    <submittedName>
        <fullName evidence="2">Uncharacterized protein</fullName>
    </submittedName>
</protein>
<dbReference type="InterPro" id="IPR053824">
    <property type="entry name" value="DUF7010"/>
</dbReference>
<dbReference type="STRING" id="604089.SAMN04487942_0137"/>
<dbReference type="AlphaFoldDB" id="A0A1H8RQ22"/>
<evidence type="ECO:0000256" key="1">
    <source>
        <dbReference type="SAM" id="Phobius"/>
    </source>
</evidence>
<organism evidence="2 3">
    <name type="scientific">Flavobacterium sinopsychrotolerans</name>
    <dbReference type="NCBI Taxonomy" id="604089"/>
    <lineage>
        <taxon>Bacteria</taxon>
        <taxon>Pseudomonadati</taxon>
        <taxon>Bacteroidota</taxon>
        <taxon>Flavobacteriia</taxon>
        <taxon>Flavobacteriales</taxon>
        <taxon>Flavobacteriaceae</taxon>
        <taxon>Flavobacterium</taxon>
    </lineage>
</organism>
<evidence type="ECO:0000313" key="3">
    <source>
        <dbReference type="Proteomes" id="UP000198657"/>
    </source>
</evidence>
<gene>
    <name evidence="2" type="ORF">SAMN04487942_0137</name>
</gene>
<sequence length="237" mass="26430">MACLGLLEKMVLYLGILVYSKRRLTLVPKLLQQVSIKPQVKLNQQSNATMIHKNLNISNLQEAQGDMRNGYGYGSIGVFVSGIVWVFSSLIVNYHSSQKGIWTLIIGGMFIFPIATLLGKLMGIKGGHHKNNPFGKLAMEGTLWMIMCIPLAYGLSLIKVEWFFQGMMMIIAGRYLTFASIYGIRLYWVLGIILGLAAYALFRMEAGGFPSALTGGLIEIIFGIVIYGLYRYDKQKI</sequence>
<keyword evidence="1" id="KW-0472">Membrane</keyword>
<accession>A0A1H8RQ22</accession>
<reference evidence="3" key="1">
    <citation type="submission" date="2016-10" db="EMBL/GenBank/DDBJ databases">
        <authorList>
            <person name="Varghese N."/>
            <person name="Submissions S."/>
        </authorList>
    </citation>
    <scope>NUCLEOTIDE SEQUENCE [LARGE SCALE GENOMIC DNA]</scope>
    <source>
        <strain evidence="3">CGMCC 1.8704</strain>
    </source>
</reference>
<feature type="transmembrane region" description="Helical" evidence="1">
    <location>
        <begin position="71"/>
        <end position="94"/>
    </location>
</feature>
<feature type="transmembrane region" description="Helical" evidence="1">
    <location>
        <begin position="143"/>
        <end position="164"/>
    </location>
</feature>
<keyword evidence="3" id="KW-1185">Reference proteome</keyword>
<keyword evidence="1" id="KW-1133">Transmembrane helix</keyword>
<evidence type="ECO:0000313" key="2">
    <source>
        <dbReference type="EMBL" id="SEO68679.1"/>
    </source>
</evidence>